<evidence type="ECO:0000256" key="8">
    <source>
        <dbReference type="ARBA" id="ARBA00022989"/>
    </source>
</evidence>
<dbReference type="Gene3D" id="2.120.10.30">
    <property type="entry name" value="TolB, C-terminal domain"/>
    <property type="match status" value="4"/>
</dbReference>
<dbReference type="InterPro" id="IPR002172">
    <property type="entry name" value="LDrepeatLR_classA_rpt"/>
</dbReference>
<evidence type="ECO:0000256" key="3">
    <source>
        <dbReference type="ARBA" id="ARBA00022536"/>
    </source>
</evidence>
<feature type="domain" description="EGF-like" evidence="16">
    <location>
        <begin position="1696"/>
        <end position="1733"/>
    </location>
</feature>
<evidence type="ECO:0000259" key="16">
    <source>
        <dbReference type="PROSITE" id="PS50026"/>
    </source>
</evidence>
<dbReference type="InterPro" id="IPR023415">
    <property type="entry name" value="LDLR_class-A_CS"/>
</dbReference>
<keyword evidence="4" id="KW-0254">Endocytosis</keyword>
<proteinExistence type="predicted"/>
<dbReference type="PROSITE" id="PS01186">
    <property type="entry name" value="EGF_2"/>
    <property type="match status" value="4"/>
</dbReference>
<evidence type="ECO:0000256" key="5">
    <source>
        <dbReference type="ARBA" id="ARBA00022692"/>
    </source>
</evidence>
<keyword evidence="8 15" id="KW-1133">Transmembrane helix</keyword>
<comment type="subcellular location">
    <subcellularLocation>
        <location evidence="2">Endomembrane system</location>
    </subcellularLocation>
    <subcellularLocation>
        <location evidence="1">Membrane</location>
        <topology evidence="1">Single-pass membrane protein</topology>
    </subcellularLocation>
</comment>
<dbReference type="CDD" id="cd00112">
    <property type="entry name" value="LDLa"/>
    <property type="match status" value="1"/>
</dbReference>
<reference evidence="18" key="1">
    <citation type="submission" date="2017-02" db="UniProtKB">
        <authorList>
            <consortium name="WormBaseParasite"/>
        </authorList>
    </citation>
    <scope>IDENTIFICATION</scope>
</reference>
<dbReference type="PROSITE" id="PS01209">
    <property type="entry name" value="LDLRA_1"/>
    <property type="match status" value="1"/>
</dbReference>
<feature type="disulfide bond" evidence="13">
    <location>
        <begin position="1432"/>
        <end position="1442"/>
    </location>
</feature>
<feature type="domain" description="EGF-like" evidence="16">
    <location>
        <begin position="1736"/>
        <end position="1773"/>
    </location>
</feature>
<keyword evidence="10 13" id="KW-1015">Disulfide bond</keyword>
<feature type="domain" description="EGF-like" evidence="16">
    <location>
        <begin position="1577"/>
        <end position="1613"/>
    </location>
</feature>
<dbReference type="Gene3D" id="4.10.400.10">
    <property type="entry name" value="Low-density Lipoprotein Receptor"/>
    <property type="match status" value="1"/>
</dbReference>
<dbReference type="GO" id="GO:0012505">
    <property type="term" value="C:endomembrane system"/>
    <property type="evidence" value="ECO:0007669"/>
    <property type="project" value="UniProtKB-SubCell"/>
</dbReference>
<feature type="disulfide bond" evidence="13">
    <location>
        <begin position="1646"/>
        <end position="1655"/>
    </location>
</feature>
<keyword evidence="11" id="KW-0675">Receptor</keyword>
<keyword evidence="5 15" id="KW-0812">Transmembrane</keyword>
<dbReference type="GO" id="GO:0042562">
    <property type="term" value="F:hormone binding"/>
    <property type="evidence" value="ECO:0007669"/>
    <property type="project" value="TreeGrafter"/>
</dbReference>
<keyword evidence="12" id="KW-0325">Glycoprotein</keyword>
<evidence type="ECO:0000256" key="1">
    <source>
        <dbReference type="ARBA" id="ARBA00004167"/>
    </source>
</evidence>
<feature type="repeat" description="LDL-receptor class B" evidence="14">
    <location>
        <begin position="184"/>
        <end position="228"/>
    </location>
</feature>
<feature type="disulfide bond" evidence="13">
    <location>
        <begin position="1763"/>
        <end position="1772"/>
    </location>
</feature>
<name>A0A0N4ZXC0_PARTI</name>
<dbReference type="WBParaSite" id="PTRK_0001333400.1">
    <property type="protein sequence ID" value="PTRK_0001333400.1"/>
    <property type="gene ID" value="PTRK_0001333400"/>
</dbReference>
<evidence type="ECO:0000256" key="12">
    <source>
        <dbReference type="ARBA" id="ARBA00023180"/>
    </source>
</evidence>
<feature type="repeat" description="LDL-receptor class B" evidence="14">
    <location>
        <begin position="92"/>
        <end position="134"/>
    </location>
</feature>
<dbReference type="InterPro" id="IPR051221">
    <property type="entry name" value="LDLR-related"/>
</dbReference>
<evidence type="ECO:0000256" key="10">
    <source>
        <dbReference type="ARBA" id="ARBA00023157"/>
    </source>
</evidence>
<feature type="disulfide bond" evidence="13">
    <location>
        <begin position="1723"/>
        <end position="1732"/>
    </location>
</feature>
<keyword evidence="17" id="KW-1185">Reference proteome</keyword>
<dbReference type="InterPro" id="IPR000742">
    <property type="entry name" value="EGF"/>
</dbReference>
<feature type="disulfide bond" evidence="13">
    <location>
        <begin position="1581"/>
        <end position="1591"/>
    </location>
</feature>
<feature type="transmembrane region" description="Helical" evidence="15">
    <location>
        <begin position="1840"/>
        <end position="1865"/>
    </location>
</feature>
<feature type="disulfide bond" evidence="13">
    <location>
        <begin position="1509"/>
        <end position="1519"/>
    </location>
</feature>
<feature type="disulfide bond" evidence="13">
    <location>
        <begin position="1603"/>
        <end position="1612"/>
    </location>
</feature>
<evidence type="ECO:0000256" key="9">
    <source>
        <dbReference type="ARBA" id="ARBA00023136"/>
    </source>
</evidence>
<evidence type="ECO:0000256" key="2">
    <source>
        <dbReference type="ARBA" id="ARBA00004308"/>
    </source>
</evidence>
<protein>
    <submittedName>
        <fullName evidence="18">Low-density lipoprotein receptor-related protein 6</fullName>
    </submittedName>
</protein>
<feature type="repeat" description="LDL-receptor class B" evidence="14">
    <location>
        <begin position="135"/>
        <end position="183"/>
    </location>
</feature>
<dbReference type="CDD" id="cd00054">
    <property type="entry name" value="EGF_CA"/>
    <property type="match status" value="1"/>
</dbReference>
<evidence type="ECO:0000256" key="11">
    <source>
        <dbReference type="ARBA" id="ARBA00023170"/>
    </source>
</evidence>
<organism evidence="17 18">
    <name type="scientific">Parastrongyloides trichosuri</name>
    <name type="common">Possum-specific nematode worm</name>
    <dbReference type="NCBI Taxonomy" id="131310"/>
    <lineage>
        <taxon>Eukaryota</taxon>
        <taxon>Metazoa</taxon>
        <taxon>Ecdysozoa</taxon>
        <taxon>Nematoda</taxon>
        <taxon>Chromadorea</taxon>
        <taxon>Rhabditida</taxon>
        <taxon>Tylenchina</taxon>
        <taxon>Panagrolaimomorpha</taxon>
        <taxon>Strongyloidoidea</taxon>
        <taxon>Strongyloididae</taxon>
        <taxon>Parastrongyloides</taxon>
    </lineage>
</organism>
<feature type="disulfide bond" evidence="13">
    <location>
        <begin position="1531"/>
        <end position="1540"/>
    </location>
</feature>
<keyword evidence="6" id="KW-0732">Signal</keyword>
<dbReference type="InterPro" id="IPR011042">
    <property type="entry name" value="6-blade_b-propeller_TolB-like"/>
</dbReference>
<evidence type="ECO:0000256" key="13">
    <source>
        <dbReference type="PROSITE-ProRule" id="PRU00076"/>
    </source>
</evidence>
<evidence type="ECO:0000256" key="7">
    <source>
        <dbReference type="ARBA" id="ARBA00022737"/>
    </source>
</evidence>
<feature type="disulfide bond" evidence="13">
    <location>
        <begin position="1700"/>
        <end position="1710"/>
    </location>
</feature>
<evidence type="ECO:0000256" key="6">
    <source>
        <dbReference type="ARBA" id="ARBA00022729"/>
    </source>
</evidence>
<dbReference type="STRING" id="131310.A0A0N4ZXC0"/>
<dbReference type="GO" id="GO:0006898">
    <property type="term" value="P:receptor-mediated endocytosis"/>
    <property type="evidence" value="ECO:0007669"/>
    <property type="project" value="TreeGrafter"/>
</dbReference>
<dbReference type="SUPFAM" id="SSF57196">
    <property type="entry name" value="EGF/Laminin"/>
    <property type="match status" value="3"/>
</dbReference>
<feature type="domain" description="EGF-like" evidence="16">
    <location>
        <begin position="1467"/>
        <end position="1503"/>
    </location>
</feature>
<dbReference type="PROSITE" id="PS51120">
    <property type="entry name" value="LDLRB"/>
    <property type="match status" value="3"/>
</dbReference>
<evidence type="ECO:0000313" key="17">
    <source>
        <dbReference type="Proteomes" id="UP000038045"/>
    </source>
</evidence>
<feature type="disulfide bond" evidence="13">
    <location>
        <begin position="1777"/>
        <end position="1787"/>
    </location>
</feature>
<dbReference type="SMART" id="SM00135">
    <property type="entry name" value="LY"/>
    <property type="match status" value="9"/>
</dbReference>
<evidence type="ECO:0000313" key="18">
    <source>
        <dbReference type="WBParaSite" id="PTRK_0001333400.1"/>
    </source>
</evidence>
<feature type="disulfide bond" evidence="13">
    <location>
        <begin position="1470"/>
        <end position="1480"/>
    </location>
</feature>
<sequence length="1964" mass="223469">MVNLEKTSPIPKTDIIPHSFSTSVSLITTIKNTVALDFYYEDSDNITIFWVDISSKSINSGRLYKSLLVDVTPIITFGIHTPEGIAVDWIGKNIYWVDSVLDQIFVSDFNGKYVTSILNINITNPRGIAIDSNLGYLFWSDWDLKNPRIERSNMDGSDRKVIYKSEEPVESGWINDVSLDLVSKRIYWVDAKSDKIMTTDYNGNDLKEILKESKFLGHPFGVEVFENHVYWGDWKSFSIYRASKWNGSHIEVVDIRIFGTPFGISIIHPTKQNKVMKNPCKNNGGCSHMCLIKTKTSRTCACPHMMILDYSGTKCVFAKITLFTIKGNDMNMYELESNISIRYPFLNLYDQEIIDFTIDNIRNKTYWIGSKNNNIQGINYAESHTFSKIIGGLNNMKESYVALDVDLVTGLIYYISTSENVTSFNIINPENGINKLLFTNKMYDFIKKPQKLIICNKKEYFLWFDVGYENLRLFKSSLDGRNVEEIKFAVKNLGNIITSVSVDADNKFLIYTNNTKEAFVISLDDKSLRNISFDNNTKINSMLFLEGYTKLIYHNSLNDEIVTMDVDSNFTNIKVIEKINIEMKNNHSNNIMKLIDNRNIISLNEVNTNCKKLRCEHMCIRSNSNLIDRICLCGDGFEEKENGCFLKENIFIGINNKSQVILIDRQNSSAQDMIVKLPFEAHALIPSSIAFDLKLSIYYCIEEKTNDLWMVNFKNNSVKKLLDNAPHGEMTSLAVDPVNNLLYISTLIREDNKRYSMVEYIDPFRVDLRSFIISIKNSIIHKLLIDYKRGILLIITKDFQSNNIIIWSSDLNGSNLKILKGDYKFRNIKKNIFLLSTKSSIIGLNMNYKWESFDYKTLKVYRDKKFIDSTFQRHFISKIENNAFIDIDYASVPITNKWIPVSKCEETNGGCEEICFHKNSEEISCGCVFSKLDVSKKSCETYSAYIAYSLGTQIEFAPIFADVETFSLSNEAFLESASMKKALKTIEATDSINNAHDLTVDMEQKQYIIADYGAHRIVAVKFDGMDNYIISEHVGPVEGVAFDPILRDIYFTSRNTIQKVSLLSTNISEYPINSEIVLKLGKSDKLKGIAIDGCRKMIYYCNYREDFPSIERVTFSGYRREKIIKTNIRSPTFLALDFKAAKLYWIDSATNKVERTDFDGRFREDVLLSGEEINKKYDEEEEVKFIHPSGIAIYENYIYLTDWRHRSVLMIDKITGGRLHTIAKNLYLQPYGLSIVAKDANDCGIDECTMNHNLGCQDVCRLTASGIPHCACNGERVLLPDNKTCTDEYFGRCSKDQFTCASTSTCIPYIDVCDGVKDCQGGEDEFLEFCANRKCRDGYYSCGNGRCVEDALECESIFQCEGNFFDETECPCDPGYIFDPKQRVCALIRIDYRRKEPCGNKTCLNGGICDEKKNICRCPGGISGDSCETDPCYNKCLNKGICTMSTKGSPSPHCDCPIEYHGERCEKLKCAGKCGKNGVCIVDERTGLPYCHCNVGWTGDNCEKSESICNNFCFNNGHCLEAHNHLPYCNCPANYNGVQCENCITRENIPLECKNGGHCVDRRYCECLNGFSGTNCEINVCQFHCFNDGKCFTNSSGIPSCECLPSYTGERCEDSVCDFMEYPCSGNGLCLPIHDKINDKNYTCLCNSRYEGSDCEMKIGVHEYCINSINILPILQDPDEVECECLPGFTGERCEIPEPCTNYCKNNGHCLYDYESGKTSCICLKGTGGPKCEIITARECSDLDCKNGGVCGFSYDKTVECYCPIGWTGFDCSSPSCNDYCQNNGECSIFDNGINATPYCKCKDGWFGVHCTSNLALNPENKNKRIVHIYRGNDNSINELLYLFIYILFGVFITGIIIVSFIYFYKKISILMLFGHRRFHNVTNIGSEMEEFNNEAFMLGEEVFEAPTEEDKINFVNSMRDNVYNDTVFTMSDLDMRLNKQNTVLKPETEELLRINTSDKVIFK</sequence>
<feature type="domain" description="EGF-like" evidence="16">
    <location>
        <begin position="1774"/>
        <end position="1812"/>
    </location>
</feature>
<dbReference type="FunFam" id="2.120.10.30:FF:000241">
    <property type="entry name" value="Low-density lipoprotein receptor-related protein 6"/>
    <property type="match status" value="1"/>
</dbReference>
<feature type="disulfide bond" evidence="13">
    <location>
        <begin position="1456"/>
        <end position="1465"/>
    </location>
</feature>
<dbReference type="GO" id="GO:0043235">
    <property type="term" value="C:receptor complex"/>
    <property type="evidence" value="ECO:0007669"/>
    <property type="project" value="TreeGrafter"/>
</dbReference>
<dbReference type="PROSITE" id="PS50026">
    <property type="entry name" value="EGF_3"/>
    <property type="match status" value="9"/>
</dbReference>
<keyword evidence="7" id="KW-0677">Repeat</keyword>
<dbReference type="Pfam" id="PF25024">
    <property type="entry name" value="EGF_TEN"/>
    <property type="match status" value="1"/>
</dbReference>
<feature type="disulfide bond" evidence="13">
    <location>
        <begin position="1802"/>
        <end position="1811"/>
    </location>
</feature>
<comment type="caution">
    <text evidence="13">Lacks conserved residue(s) required for the propagation of feature annotation.</text>
</comment>
<feature type="domain" description="EGF-like" evidence="16">
    <location>
        <begin position="1394"/>
        <end position="1425"/>
    </location>
</feature>
<dbReference type="GO" id="GO:0016324">
    <property type="term" value="C:apical plasma membrane"/>
    <property type="evidence" value="ECO:0007669"/>
    <property type="project" value="TreeGrafter"/>
</dbReference>
<dbReference type="PANTHER" id="PTHR22722">
    <property type="entry name" value="LOW-DENSITY LIPOPROTEIN RECEPTOR-RELATED PROTEIN 2-RELATED"/>
    <property type="match status" value="1"/>
</dbReference>
<feature type="disulfide bond" evidence="13">
    <location>
        <begin position="1474"/>
        <end position="1491"/>
    </location>
</feature>
<accession>A0A0N4ZXC0</accession>
<evidence type="ECO:0000256" key="15">
    <source>
        <dbReference type="SAM" id="Phobius"/>
    </source>
</evidence>
<dbReference type="InterPro" id="IPR036055">
    <property type="entry name" value="LDL_receptor-like_sf"/>
</dbReference>
<dbReference type="PROSITE" id="PS50068">
    <property type="entry name" value="LDLRA_2"/>
    <property type="match status" value="1"/>
</dbReference>
<dbReference type="PANTHER" id="PTHR22722:SF14">
    <property type="entry name" value="MEGALIN, ISOFORM A"/>
    <property type="match status" value="1"/>
</dbReference>
<dbReference type="SMART" id="SM00192">
    <property type="entry name" value="LDLa"/>
    <property type="match status" value="2"/>
</dbReference>
<feature type="domain" description="EGF-like" evidence="16">
    <location>
        <begin position="1614"/>
        <end position="1656"/>
    </location>
</feature>
<dbReference type="PROSITE" id="PS00022">
    <property type="entry name" value="EGF_1"/>
    <property type="match status" value="9"/>
</dbReference>
<feature type="disulfide bond" evidence="13">
    <location>
        <begin position="1493"/>
        <end position="1502"/>
    </location>
</feature>
<evidence type="ECO:0000256" key="4">
    <source>
        <dbReference type="ARBA" id="ARBA00022583"/>
    </source>
</evidence>
<feature type="disulfide bond" evidence="13">
    <location>
        <begin position="1704"/>
        <end position="1721"/>
    </location>
</feature>
<dbReference type="SUPFAM" id="SSF75011">
    <property type="entry name" value="3-carboxy-cis,cis-mucoante lactonizing enzyme"/>
    <property type="match status" value="1"/>
</dbReference>
<evidence type="ECO:0000256" key="14">
    <source>
        <dbReference type="PROSITE-ProRule" id="PRU00461"/>
    </source>
</evidence>
<dbReference type="SMART" id="SM00181">
    <property type="entry name" value="EGF"/>
    <property type="match status" value="16"/>
</dbReference>
<dbReference type="Pfam" id="PF00058">
    <property type="entry name" value="Ldl_recept_b"/>
    <property type="match status" value="2"/>
</dbReference>
<feature type="domain" description="EGF-like" evidence="16">
    <location>
        <begin position="1505"/>
        <end position="1541"/>
    </location>
</feature>
<dbReference type="InterPro" id="IPR000033">
    <property type="entry name" value="LDLR_classB_rpt"/>
</dbReference>
<keyword evidence="3 13" id="KW-0245">EGF-like domain</keyword>
<feature type="domain" description="EGF-like" evidence="16">
    <location>
        <begin position="1428"/>
        <end position="1466"/>
    </location>
</feature>
<dbReference type="SUPFAM" id="SSF63825">
    <property type="entry name" value="YWTD domain"/>
    <property type="match status" value="2"/>
</dbReference>
<dbReference type="Gene3D" id="2.10.25.10">
    <property type="entry name" value="Laminin"/>
    <property type="match status" value="7"/>
</dbReference>
<dbReference type="Pfam" id="PF00057">
    <property type="entry name" value="Ldl_recept_a"/>
    <property type="match status" value="1"/>
</dbReference>
<keyword evidence="9 15" id="KW-0472">Membrane</keyword>
<dbReference type="SUPFAM" id="SSF57424">
    <property type="entry name" value="LDL receptor-like module"/>
    <property type="match status" value="1"/>
</dbReference>
<dbReference type="Proteomes" id="UP000038045">
    <property type="component" value="Unplaced"/>
</dbReference>